<dbReference type="EMBL" id="VIGV01000001">
    <property type="protein sequence ID" value="TWS25956.1"/>
    <property type="molecule type" value="Genomic_DNA"/>
</dbReference>
<evidence type="ECO:0000313" key="1">
    <source>
        <dbReference type="EMBL" id="TWS25956.1"/>
    </source>
</evidence>
<dbReference type="RefSeq" id="WP_146430449.1">
    <property type="nucleotide sequence ID" value="NZ_VIGV01000001.1"/>
</dbReference>
<dbReference type="AlphaFoldDB" id="A0A5C5RSA1"/>
<name>A0A5C5RSA1_9ACTN</name>
<reference evidence="1 2" key="1">
    <citation type="submission" date="2019-06" db="EMBL/GenBank/DDBJ databases">
        <authorList>
            <person name="Teng J.L.L."/>
            <person name="Lee H.H."/>
            <person name="Lau S.K.P."/>
            <person name="Woo P.C.Y."/>
        </authorList>
    </citation>
    <scope>NUCLEOTIDE SEQUENCE [LARGE SCALE GENOMIC DNA]</scope>
    <source>
        <strain evidence="1 2">HKU70</strain>
    </source>
</reference>
<reference evidence="1 2" key="2">
    <citation type="submission" date="2019-08" db="EMBL/GenBank/DDBJ databases">
        <title>Tsukamurella conjunctivitidis sp. nov., Tsukamurella assacharolytica sp. nov. and Tsukamurella sputae sp. nov. isolated from patients with conjunctivitis, bacteraemia (lymphoma) and respiratory infection (sputum) in Hong Kong.</title>
        <authorList>
            <person name="Fok K.M.N."/>
            <person name="Fong J.Y.H."/>
        </authorList>
    </citation>
    <scope>NUCLEOTIDE SEQUENCE [LARGE SCALE GENOMIC DNA]</scope>
    <source>
        <strain evidence="1 2">HKU70</strain>
    </source>
</reference>
<keyword evidence="2" id="KW-1185">Reference proteome</keyword>
<protein>
    <submittedName>
        <fullName evidence="1">Uncharacterized protein</fullName>
    </submittedName>
</protein>
<evidence type="ECO:0000313" key="2">
    <source>
        <dbReference type="Proteomes" id="UP000319792"/>
    </source>
</evidence>
<dbReference type="Proteomes" id="UP000319792">
    <property type="component" value="Unassembled WGS sequence"/>
</dbReference>
<dbReference type="OrthoDB" id="7889077at2"/>
<gene>
    <name evidence="1" type="ORF">FK268_01515</name>
</gene>
<dbReference type="SUPFAM" id="SSF52540">
    <property type="entry name" value="P-loop containing nucleoside triphosphate hydrolases"/>
    <property type="match status" value="2"/>
</dbReference>
<dbReference type="InterPro" id="IPR027417">
    <property type="entry name" value="P-loop_NTPase"/>
</dbReference>
<comment type="caution">
    <text evidence="1">The sequence shown here is derived from an EMBL/GenBank/DDBJ whole genome shotgun (WGS) entry which is preliminary data.</text>
</comment>
<proteinExistence type="predicted"/>
<organism evidence="1 2">
    <name type="scientific">Tsukamurella sputi</name>
    <dbReference type="NCBI Taxonomy" id="2591848"/>
    <lineage>
        <taxon>Bacteria</taxon>
        <taxon>Bacillati</taxon>
        <taxon>Actinomycetota</taxon>
        <taxon>Actinomycetes</taxon>
        <taxon>Mycobacteriales</taxon>
        <taxon>Tsukamurellaceae</taxon>
        <taxon>Tsukamurella</taxon>
    </lineage>
</organism>
<accession>A0A5C5RSA1</accession>
<dbReference type="Gene3D" id="3.40.50.300">
    <property type="entry name" value="P-loop containing nucleotide triphosphate hydrolases"/>
    <property type="match status" value="2"/>
</dbReference>
<sequence>MSTTPSATPLLWISGAPGTGKTTTGWRVFELLTEAGGNAAYVDIDQLGLLGPFDRLTGTAPHVVKAENAHRLIDALRASGLRQMIISGIVDPDTGAPRFGSGGAPSAIDLTHLRLRCDWPELRRRYLDRGSPPDTLDDLEEVARQYDRSAADTVDTTELGVDELARSLIAQHCAVSPSTWIVQPTAGAAPLPTTVLYGATAVGKSTIGWELVRRRWAAGRATAFIDVGQLGFHGPGYDRTVHTAAYVALTRGYQDAGAEDLIVVTRDPELILDAHLDGVTTVLLDASPDALGTRIGLRSRESTGRLPGDEILGANPARQRLLAAQEHREAERFRRNGGHTVAVDTADTNPEDVVERIERNTARHE</sequence>